<comment type="caution">
    <text evidence="2">The sequence shown here is derived from an EMBL/GenBank/DDBJ whole genome shotgun (WGS) entry which is preliminary data.</text>
</comment>
<evidence type="ECO:0000256" key="1">
    <source>
        <dbReference type="SAM" id="MobiDB-lite"/>
    </source>
</evidence>
<gene>
    <name evidence="2" type="ORF">Purlil1_12336</name>
</gene>
<sequence>MMSGYESALDSPPRSSMRRSTSPGVTPPSVADDSPDDANSLPLTVKTRHPTVAFSRRAQQLPSGERRTWIVTTSAHITGHIGNATRARSPAITPTAHAQLRLDLGDERIYVVICELFTAKPSKSTSAQRSKDSQRTIAGRPVPIARRRATRTAVRQEEAAPWVMAVGDCDSQPAVENSQTQVKAPRRAATLDTMGP</sequence>
<dbReference type="Proteomes" id="UP001287286">
    <property type="component" value="Unassembled WGS sequence"/>
</dbReference>
<dbReference type="EMBL" id="JAWRVI010000098">
    <property type="protein sequence ID" value="KAK4077574.1"/>
    <property type="molecule type" value="Genomic_DNA"/>
</dbReference>
<proteinExistence type="predicted"/>
<feature type="region of interest" description="Disordered" evidence="1">
    <location>
        <begin position="173"/>
        <end position="196"/>
    </location>
</feature>
<evidence type="ECO:0000313" key="2">
    <source>
        <dbReference type="EMBL" id="KAK4077574.1"/>
    </source>
</evidence>
<evidence type="ECO:0000313" key="3">
    <source>
        <dbReference type="Proteomes" id="UP001287286"/>
    </source>
</evidence>
<name>A0ABR0BH71_PURLI</name>
<keyword evidence="3" id="KW-1185">Reference proteome</keyword>
<accession>A0ABR0BH71</accession>
<organism evidence="2 3">
    <name type="scientific">Purpureocillium lilacinum</name>
    <name type="common">Paecilomyces lilacinus</name>
    <dbReference type="NCBI Taxonomy" id="33203"/>
    <lineage>
        <taxon>Eukaryota</taxon>
        <taxon>Fungi</taxon>
        <taxon>Dikarya</taxon>
        <taxon>Ascomycota</taxon>
        <taxon>Pezizomycotina</taxon>
        <taxon>Sordariomycetes</taxon>
        <taxon>Hypocreomycetidae</taxon>
        <taxon>Hypocreales</taxon>
        <taxon>Ophiocordycipitaceae</taxon>
        <taxon>Purpureocillium</taxon>
    </lineage>
</organism>
<feature type="compositionally biased region" description="Low complexity" evidence="1">
    <location>
        <begin position="11"/>
        <end position="32"/>
    </location>
</feature>
<feature type="region of interest" description="Disordered" evidence="1">
    <location>
        <begin position="1"/>
        <end position="67"/>
    </location>
</feature>
<reference evidence="2 3" key="1">
    <citation type="journal article" date="2024" name="Microbiol. Resour. Announc.">
        <title>Genome annotations for the ascomycete fungi Trichoderma harzianum, Trichoderma aggressivum, and Purpureocillium lilacinum.</title>
        <authorList>
            <person name="Beijen E.P.W."/>
            <person name="Ohm R.A."/>
        </authorList>
    </citation>
    <scope>NUCLEOTIDE SEQUENCE [LARGE SCALE GENOMIC DNA]</scope>
    <source>
        <strain evidence="2 3">CBS 150709</strain>
    </source>
</reference>
<protein>
    <submittedName>
        <fullName evidence="2">Uncharacterized protein</fullName>
    </submittedName>
</protein>